<dbReference type="InterPro" id="IPR011257">
    <property type="entry name" value="DNA_glycosylase"/>
</dbReference>
<comment type="subcellular location">
    <subcellularLocation>
        <location evidence="1">Nucleus</location>
    </subcellularLocation>
</comment>
<evidence type="ECO:0008006" key="6">
    <source>
        <dbReference type="Google" id="ProtNLM"/>
    </source>
</evidence>
<dbReference type="EMBL" id="JBEDUW010000001">
    <property type="protein sequence ID" value="KAK9951729.1"/>
    <property type="molecule type" value="Genomic_DNA"/>
</dbReference>
<dbReference type="SUPFAM" id="SSF48150">
    <property type="entry name" value="DNA-glycosylase"/>
    <property type="match status" value="1"/>
</dbReference>
<feature type="region of interest" description="Disordered" evidence="3">
    <location>
        <begin position="162"/>
        <end position="234"/>
    </location>
</feature>
<feature type="compositionally biased region" description="Polar residues" evidence="3">
    <location>
        <begin position="125"/>
        <end position="142"/>
    </location>
</feature>
<keyword evidence="5" id="KW-1185">Reference proteome</keyword>
<feature type="compositionally biased region" description="Polar residues" evidence="3">
    <location>
        <begin position="21"/>
        <end position="32"/>
    </location>
</feature>
<dbReference type="GO" id="GO:0006281">
    <property type="term" value="P:DNA repair"/>
    <property type="evidence" value="ECO:0007669"/>
    <property type="project" value="InterPro"/>
</dbReference>
<dbReference type="InterPro" id="IPR045138">
    <property type="entry name" value="MeCP2/MBD4"/>
</dbReference>
<dbReference type="FunFam" id="1.10.340.30:FF:000007">
    <property type="entry name" value="Methyl-CpG-binding domain protein 4"/>
    <property type="match status" value="1"/>
</dbReference>
<dbReference type="Proteomes" id="UP001457282">
    <property type="component" value="Unassembled WGS sequence"/>
</dbReference>
<feature type="region of interest" description="Disordered" evidence="3">
    <location>
        <begin position="513"/>
        <end position="550"/>
    </location>
</feature>
<feature type="compositionally biased region" description="Basic and acidic residues" evidence="3">
    <location>
        <begin position="537"/>
        <end position="549"/>
    </location>
</feature>
<evidence type="ECO:0000256" key="2">
    <source>
        <dbReference type="ARBA" id="ARBA00023242"/>
    </source>
</evidence>
<name>A0AAW1YSP5_RUBAR</name>
<organism evidence="4 5">
    <name type="scientific">Rubus argutus</name>
    <name type="common">Southern blackberry</name>
    <dbReference type="NCBI Taxonomy" id="59490"/>
    <lineage>
        <taxon>Eukaryota</taxon>
        <taxon>Viridiplantae</taxon>
        <taxon>Streptophyta</taxon>
        <taxon>Embryophyta</taxon>
        <taxon>Tracheophyta</taxon>
        <taxon>Spermatophyta</taxon>
        <taxon>Magnoliopsida</taxon>
        <taxon>eudicotyledons</taxon>
        <taxon>Gunneridae</taxon>
        <taxon>Pentapetalae</taxon>
        <taxon>rosids</taxon>
        <taxon>fabids</taxon>
        <taxon>Rosales</taxon>
        <taxon>Rosaceae</taxon>
        <taxon>Rosoideae</taxon>
        <taxon>Rosoideae incertae sedis</taxon>
        <taxon>Rubus</taxon>
    </lineage>
</organism>
<dbReference type="GO" id="GO:0003824">
    <property type="term" value="F:catalytic activity"/>
    <property type="evidence" value="ECO:0007669"/>
    <property type="project" value="InterPro"/>
</dbReference>
<feature type="region of interest" description="Disordered" evidence="3">
    <location>
        <begin position="1"/>
        <end position="149"/>
    </location>
</feature>
<protein>
    <recommendedName>
        <fullName evidence="6">Methyl-CpG-binding domain protein 4-like protein</fullName>
    </recommendedName>
</protein>
<evidence type="ECO:0000313" key="4">
    <source>
        <dbReference type="EMBL" id="KAK9951729.1"/>
    </source>
</evidence>
<dbReference type="AlphaFoldDB" id="A0AAW1YSP5"/>
<evidence type="ECO:0000313" key="5">
    <source>
        <dbReference type="Proteomes" id="UP001457282"/>
    </source>
</evidence>
<evidence type="ECO:0000256" key="3">
    <source>
        <dbReference type="SAM" id="MobiDB-lite"/>
    </source>
</evidence>
<comment type="caution">
    <text evidence="4">The sequence shown here is derived from an EMBL/GenBank/DDBJ whole genome shotgun (WGS) entry which is preliminary data.</text>
</comment>
<feature type="compositionally biased region" description="Basic residues" evidence="3">
    <location>
        <begin position="92"/>
        <end position="101"/>
    </location>
</feature>
<feature type="compositionally biased region" description="Basic and acidic residues" evidence="3">
    <location>
        <begin position="185"/>
        <end position="217"/>
    </location>
</feature>
<gene>
    <name evidence="4" type="ORF">M0R45_007165</name>
</gene>
<dbReference type="GO" id="GO:0005634">
    <property type="term" value="C:nucleus"/>
    <property type="evidence" value="ECO:0007669"/>
    <property type="project" value="UniProtKB-SubCell"/>
</dbReference>
<feature type="compositionally biased region" description="Basic and acidic residues" evidence="3">
    <location>
        <begin position="113"/>
        <end position="123"/>
    </location>
</feature>
<feature type="compositionally biased region" description="Basic residues" evidence="3">
    <location>
        <begin position="520"/>
        <end position="529"/>
    </location>
</feature>
<proteinExistence type="predicted"/>
<sequence length="692" mass="78581">MKKWEREEDERVQELTKQRKTSTTMLAETTSWIEDAERRKKKQGEDEEKGTDDGKKKRKRQSVREITSPPPILCRGAAAVDIEINADDLKRSRTKVGKQRQRVVSPYFQSQGDGEKGDGEKGKKVQQQRQPVVSPYFQSQSKGGDGEKGKIFFATSSFISESESDRVNIAQNEEGYYENKTTKKKEKEDGHGRDGDLPDSEVNKCRVIKERGGHGNDKNSNNKGMEPETEPEEIEFTPPFPKTIHKYHTLELEPVSGVADDDVTSIDIFSGNGTAKMTEKNKKMWKRQNDDISTINVMKVLEETEKDVEEKKSELNPLIKANHSSNVILNLEDVLSQFVYKGGISMNNAWNNKHKKIGNKLPTLSQSQDSIMEKQAVDEEKEETKFHEETTTQFELSNIIYPCSQANESGRYSTKEHATMLSTCATLKEEKVLLHSAESGKVSSKRRKENENRPCVEVRKVSPYFQTSSLQQVVVNECKNTKVKPPKRCSKTCSKSVKVSPYFQKESTKENNADGLLLKSKNRRKKSPRIKTALSASERKDEAYRRRTPDNTWIPPHSEVGLLQEGHFHDPWRVLVICMLLNQTTGLQAGRVLSGLFTLCPNAKAATETAAEDIENVIKSLGLQNKRATMIRRLSEEYLGESWTHVTELHGVGKYAADAYAIFCTGKWERLKPTDHMLNYYWDFLRGINGVS</sequence>
<dbReference type="Gene3D" id="1.10.340.30">
    <property type="entry name" value="Hypothetical protein, domain 2"/>
    <property type="match status" value="1"/>
</dbReference>
<evidence type="ECO:0000256" key="1">
    <source>
        <dbReference type="ARBA" id="ARBA00004123"/>
    </source>
</evidence>
<dbReference type="GO" id="GO:0003677">
    <property type="term" value="F:DNA binding"/>
    <property type="evidence" value="ECO:0007669"/>
    <property type="project" value="InterPro"/>
</dbReference>
<dbReference type="PANTHER" id="PTHR15074:SF0">
    <property type="entry name" value="METHYL-CPG-BINDING DOMAIN PROTEIN 4-LIKE PROTEIN"/>
    <property type="match status" value="1"/>
</dbReference>
<dbReference type="PANTHER" id="PTHR15074">
    <property type="entry name" value="METHYL-CPG-BINDING PROTEIN"/>
    <property type="match status" value="1"/>
</dbReference>
<reference evidence="4 5" key="1">
    <citation type="journal article" date="2023" name="G3 (Bethesda)">
        <title>A chromosome-length genome assembly and annotation of blackberry (Rubus argutus, cv. 'Hillquist').</title>
        <authorList>
            <person name="Bruna T."/>
            <person name="Aryal R."/>
            <person name="Dudchenko O."/>
            <person name="Sargent D.J."/>
            <person name="Mead D."/>
            <person name="Buti M."/>
            <person name="Cavallini A."/>
            <person name="Hytonen T."/>
            <person name="Andres J."/>
            <person name="Pham M."/>
            <person name="Weisz D."/>
            <person name="Mascagni F."/>
            <person name="Usai G."/>
            <person name="Natali L."/>
            <person name="Bassil N."/>
            <person name="Fernandez G.E."/>
            <person name="Lomsadze A."/>
            <person name="Armour M."/>
            <person name="Olukolu B."/>
            <person name="Poorten T."/>
            <person name="Britton C."/>
            <person name="Davik J."/>
            <person name="Ashrafi H."/>
            <person name="Aiden E.L."/>
            <person name="Borodovsky M."/>
            <person name="Worthington M."/>
        </authorList>
    </citation>
    <scope>NUCLEOTIDE SEQUENCE [LARGE SCALE GENOMIC DNA]</scope>
    <source>
        <strain evidence="4">PI 553951</strain>
    </source>
</reference>
<accession>A0AAW1YSP5</accession>
<keyword evidence="2" id="KW-0539">Nucleus</keyword>